<dbReference type="Proteomes" id="UP000789342">
    <property type="component" value="Unassembled WGS sequence"/>
</dbReference>
<protein>
    <submittedName>
        <fullName evidence="2">2952_t:CDS:1</fullName>
    </submittedName>
</protein>
<gene>
    <name evidence="2" type="ORF">AMORRO_LOCUS11679</name>
</gene>
<feature type="non-terminal residue" evidence="2">
    <location>
        <position position="1"/>
    </location>
</feature>
<name>A0A9N9HLZ7_9GLOM</name>
<comment type="caution">
    <text evidence="2">The sequence shown here is derived from an EMBL/GenBank/DDBJ whole genome shotgun (WGS) entry which is preliminary data.</text>
</comment>
<evidence type="ECO:0000313" key="3">
    <source>
        <dbReference type="Proteomes" id="UP000789342"/>
    </source>
</evidence>
<accession>A0A9N9HLZ7</accession>
<dbReference type="EMBL" id="CAJVPV010015464">
    <property type="protein sequence ID" value="CAG8692071.1"/>
    <property type="molecule type" value="Genomic_DNA"/>
</dbReference>
<evidence type="ECO:0000313" key="2">
    <source>
        <dbReference type="EMBL" id="CAG8692071.1"/>
    </source>
</evidence>
<organism evidence="2 3">
    <name type="scientific">Acaulospora morrowiae</name>
    <dbReference type="NCBI Taxonomy" id="94023"/>
    <lineage>
        <taxon>Eukaryota</taxon>
        <taxon>Fungi</taxon>
        <taxon>Fungi incertae sedis</taxon>
        <taxon>Mucoromycota</taxon>
        <taxon>Glomeromycotina</taxon>
        <taxon>Glomeromycetes</taxon>
        <taxon>Diversisporales</taxon>
        <taxon>Acaulosporaceae</taxon>
        <taxon>Acaulospora</taxon>
    </lineage>
</organism>
<keyword evidence="3" id="KW-1185">Reference proteome</keyword>
<reference evidence="2" key="1">
    <citation type="submission" date="2021-06" db="EMBL/GenBank/DDBJ databases">
        <authorList>
            <person name="Kallberg Y."/>
            <person name="Tangrot J."/>
            <person name="Rosling A."/>
        </authorList>
    </citation>
    <scope>NUCLEOTIDE SEQUENCE</scope>
    <source>
        <strain evidence="2">CL551</strain>
    </source>
</reference>
<dbReference type="AlphaFoldDB" id="A0A9N9HLZ7"/>
<sequence>EIYPGNKTDLIEASTIISTYIQSQSLGEESHETDDPCNELSDDEFSSQ</sequence>
<feature type="compositionally biased region" description="Acidic residues" evidence="1">
    <location>
        <begin position="35"/>
        <end position="48"/>
    </location>
</feature>
<feature type="region of interest" description="Disordered" evidence="1">
    <location>
        <begin position="23"/>
        <end position="48"/>
    </location>
</feature>
<proteinExistence type="predicted"/>
<evidence type="ECO:0000256" key="1">
    <source>
        <dbReference type="SAM" id="MobiDB-lite"/>
    </source>
</evidence>